<dbReference type="Pfam" id="PF00440">
    <property type="entry name" value="TetR_N"/>
    <property type="match status" value="1"/>
</dbReference>
<evidence type="ECO:0000313" key="4">
    <source>
        <dbReference type="EMBL" id="WLS47044.1"/>
    </source>
</evidence>
<dbReference type="GO" id="GO:0000976">
    <property type="term" value="F:transcription cis-regulatory region binding"/>
    <property type="evidence" value="ECO:0007669"/>
    <property type="project" value="TreeGrafter"/>
</dbReference>
<dbReference type="GO" id="GO:0003700">
    <property type="term" value="F:DNA-binding transcription factor activity"/>
    <property type="evidence" value="ECO:0007669"/>
    <property type="project" value="TreeGrafter"/>
</dbReference>
<proteinExistence type="predicted"/>
<dbReference type="SUPFAM" id="SSF46689">
    <property type="entry name" value="Homeodomain-like"/>
    <property type="match status" value="1"/>
</dbReference>
<sequence>MTATADTRSQILDAFGEQLAAVGYQGVSLVGVARTVGIQKPSIYHHFPGGKEELYAAVALRFVEDLRTCLAAALATEGTLEEKLRALAVVSAEHSPRAISFEQRVYDALDLVSEETRTDVSQRYVDGVLNPVAELFRGAVEAGDVAGDPWFLMNAFLHLVRATDLTKEPDGSAQLVALFLDGARAPGAVRRRM</sequence>
<dbReference type="InterPro" id="IPR001647">
    <property type="entry name" value="HTH_TetR"/>
</dbReference>
<evidence type="ECO:0000313" key="5">
    <source>
        <dbReference type="Proteomes" id="UP001235874"/>
    </source>
</evidence>
<dbReference type="Proteomes" id="UP001235874">
    <property type="component" value="Chromosome"/>
</dbReference>
<dbReference type="InterPro" id="IPR050109">
    <property type="entry name" value="HTH-type_TetR-like_transc_reg"/>
</dbReference>
<name>A0AAJ6HZ84_9ACTN</name>
<dbReference type="InterPro" id="IPR009057">
    <property type="entry name" value="Homeodomain-like_sf"/>
</dbReference>
<dbReference type="PANTHER" id="PTHR30055">
    <property type="entry name" value="HTH-TYPE TRANSCRIPTIONAL REGULATOR RUTR"/>
    <property type="match status" value="1"/>
</dbReference>
<dbReference type="Gene3D" id="1.10.357.10">
    <property type="entry name" value="Tetracycline Repressor, domain 2"/>
    <property type="match status" value="1"/>
</dbReference>
<dbReference type="PROSITE" id="PS50977">
    <property type="entry name" value="HTH_TETR_2"/>
    <property type="match status" value="1"/>
</dbReference>
<dbReference type="RefSeq" id="WP_306273160.1">
    <property type="nucleotide sequence ID" value="NZ_CP130472.1"/>
</dbReference>
<feature type="DNA-binding region" description="H-T-H motif" evidence="2">
    <location>
        <begin position="28"/>
        <end position="47"/>
    </location>
</feature>
<dbReference type="Gene3D" id="1.10.10.60">
    <property type="entry name" value="Homeodomain-like"/>
    <property type="match status" value="1"/>
</dbReference>
<organism evidence="4 5">
    <name type="scientific">Micromonospora profundi</name>
    <dbReference type="NCBI Taxonomy" id="1420889"/>
    <lineage>
        <taxon>Bacteria</taxon>
        <taxon>Bacillati</taxon>
        <taxon>Actinomycetota</taxon>
        <taxon>Actinomycetes</taxon>
        <taxon>Micromonosporales</taxon>
        <taxon>Micromonosporaceae</taxon>
        <taxon>Micromonospora</taxon>
    </lineage>
</organism>
<keyword evidence="1 2" id="KW-0238">DNA-binding</keyword>
<reference evidence="4 5" key="1">
    <citation type="submission" date="2023-07" db="EMBL/GenBank/DDBJ databases">
        <title>Micromonospora profundi TRM 95458 converts glycerol to a new osmotic compound.</title>
        <authorList>
            <person name="Lu D."/>
        </authorList>
    </citation>
    <scope>NUCLEOTIDE SEQUENCE [LARGE SCALE GENOMIC DNA]</scope>
    <source>
        <strain evidence="4 5">TRM95458</strain>
    </source>
</reference>
<dbReference type="KEGG" id="mprn:Q3V37_07285"/>
<evidence type="ECO:0000256" key="2">
    <source>
        <dbReference type="PROSITE-ProRule" id="PRU00335"/>
    </source>
</evidence>
<keyword evidence="5" id="KW-1185">Reference proteome</keyword>
<dbReference type="EMBL" id="CP130472">
    <property type="protein sequence ID" value="WLS47044.1"/>
    <property type="molecule type" value="Genomic_DNA"/>
</dbReference>
<dbReference type="PANTHER" id="PTHR30055:SF146">
    <property type="entry name" value="HTH-TYPE TRANSCRIPTIONAL DUAL REGULATOR CECR"/>
    <property type="match status" value="1"/>
</dbReference>
<dbReference type="AlphaFoldDB" id="A0AAJ6HZ84"/>
<accession>A0AAJ6HZ84</accession>
<evidence type="ECO:0000256" key="1">
    <source>
        <dbReference type="ARBA" id="ARBA00023125"/>
    </source>
</evidence>
<gene>
    <name evidence="4" type="ORF">Q3V37_07285</name>
</gene>
<protein>
    <submittedName>
        <fullName evidence="4">TetR/AcrR family transcriptional regulator</fullName>
    </submittedName>
</protein>
<evidence type="ECO:0000259" key="3">
    <source>
        <dbReference type="PROSITE" id="PS50977"/>
    </source>
</evidence>
<feature type="domain" description="HTH tetR-type" evidence="3">
    <location>
        <begin position="5"/>
        <end position="65"/>
    </location>
</feature>